<feature type="region of interest" description="Disordered" evidence="1">
    <location>
        <begin position="74"/>
        <end position="106"/>
    </location>
</feature>
<feature type="compositionally biased region" description="Pro residues" evidence="1">
    <location>
        <begin position="296"/>
        <end position="310"/>
    </location>
</feature>
<feature type="region of interest" description="Disordered" evidence="1">
    <location>
        <begin position="197"/>
        <end position="310"/>
    </location>
</feature>
<dbReference type="InParanoid" id="A0A6P6DU86"/>
<gene>
    <name evidence="3" type="primary">LOC111814408</name>
</gene>
<dbReference type="GeneID" id="111814408"/>
<sequence>MYTVFTTAYGIAITAHTGSQIFSFSQMAVTTDRPQGPCRVYSRLGCAEPAPPAPRAFGLSRLLTVCSAGRHRLQAAEGSRPDPDGALGQARGTQGDALSPGPSGPCEGRAGEGWGLALAVWQSGFGPQRHTGHRLVAPATGTRAGPAGCSSLRILPDYLLRGAPTARRPSPHPACPWPPVLSLPQPVCWALRQCRQGGSDAQPDHYPPRLPRAGRRPGTLEKMSHSFDPMWSSRTRGDYLDKENGTPGRLLLSTKSAQVSAPAPQPGAQRPGHHPGLPPLLAPTTSARMRAVGGPPVRPPLPGVPRGPRR</sequence>
<protein>
    <submittedName>
        <fullName evidence="3">Uncharacterized protein LOC111814408</fullName>
    </submittedName>
</protein>
<evidence type="ECO:0000313" key="2">
    <source>
        <dbReference type="Proteomes" id="UP000515203"/>
    </source>
</evidence>
<dbReference type="RefSeq" id="XP_023563536.1">
    <property type="nucleotide sequence ID" value="XM_023707768.1"/>
</dbReference>
<name>A0A6P6DU86_OCTDE</name>
<dbReference type="AlphaFoldDB" id="A0A6P6DU86"/>
<proteinExistence type="predicted"/>
<dbReference type="Proteomes" id="UP000515203">
    <property type="component" value="Unplaced"/>
</dbReference>
<evidence type="ECO:0000256" key="1">
    <source>
        <dbReference type="SAM" id="MobiDB-lite"/>
    </source>
</evidence>
<organism evidence="2 3">
    <name type="scientific">Octodon degus</name>
    <name type="common">Degu</name>
    <name type="synonym">Sciurus degus</name>
    <dbReference type="NCBI Taxonomy" id="10160"/>
    <lineage>
        <taxon>Eukaryota</taxon>
        <taxon>Metazoa</taxon>
        <taxon>Chordata</taxon>
        <taxon>Craniata</taxon>
        <taxon>Vertebrata</taxon>
        <taxon>Euteleostomi</taxon>
        <taxon>Mammalia</taxon>
        <taxon>Eutheria</taxon>
        <taxon>Euarchontoglires</taxon>
        <taxon>Glires</taxon>
        <taxon>Rodentia</taxon>
        <taxon>Hystricomorpha</taxon>
        <taxon>Octodontidae</taxon>
        <taxon>Octodon</taxon>
    </lineage>
</organism>
<accession>A0A6P6DU86</accession>
<evidence type="ECO:0000313" key="3">
    <source>
        <dbReference type="RefSeq" id="XP_023563536.1"/>
    </source>
</evidence>
<reference evidence="3" key="1">
    <citation type="submission" date="2025-08" db="UniProtKB">
        <authorList>
            <consortium name="RefSeq"/>
        </authorList>
    </citation>
    <scope>IDENTIFICATION</scope>
</reference>
<keyword evidence="2" id="KW-1185">Reference proteome</keyword>
<feature type="compositionally biased region" description="Basic and acidic residues" evidence="1">
    <location>
        <begin position="235"/>
        <end position="244"/>
    </location>
</feature>